<dbReference type="EMBL" id="VIVR01000001">
    <property type="protein sequence ID" value="TWE21883.1"/>
    <property type="molecule type" value="Genomic_DNA"/>
</dbReference>
<dbReference type="Proteomes" id="UP000318416">
    <property type="component" value="Unassembled WGS sequence"/>
</dbReference>
<evidence type="ECO:0000256" key="1">
    <source>
        <dbReference type="SAM" id="MobiDB-lite"/>
    </source>
</evidence>
<protein>
    <submittedName>
        <fullName evidence="2">Uncharacterized protein</fullName>
    </submittedName>
</protein>
<gene>
    <name evidence="2" type="ORF">FB465_7125</name>
</gene>
<feature type="region of interest" description="Disordered" evidence="1">
    <location>
        <begin position="1"/>
        <end position="38"/>
    </location>
</feature>
<evidence type="ECO:0000313" key="3">
    <source>
        <dbReference type="Proteomes" id="UP000318416"/>
    </source>
</evidence>
<reference evidence="2 3" key="1">
    <citation type="submission" date="2019-06" db="EMBL/GenBank/DDBJ databases">
        <title>Sequencing the genomes of 1000 actinobacteria strains.</title>
        <authorList>
            <person name="Klenk H.-P."/>
        </authorList>
    </citation>
    <scope>NUCLEOTIDE SEQUENCE [LARGE SCALE GENOMIC DNA]</scope>
    <source>
        <strain evidence="2 3">DSM 41649</strain>
    </source>
</reference>
<comment type="caution">
    <text evidence="2">The sequence shown here is derived from an EMBL/GenBank/DDBJ whole genome shotgun (WGS) entry which is preliminary data.</text>
</comment>
<dbReference type="AlphaFoldDB" id="A0A561F201"/>
<feature type="compositionally biased region" description="Basic and acidic residues" evidence="1">
    <location>
        <begin position="24"/>
        <end position="38"/>
    </location>
</feature>
<dbReference type="OrthoDB" id="3837969at2"/>
<evidence type="ECO:0000313" key="2">
    <source>
        <dbReference type="EMBL" id="TWE21883.1"/>
    </source>
</evidence>
<proteinExistence type="predicted"/>
<dbReference type="RefSeq" id="WP_145796989.1">
    <property type="nucleotide sequence ID" value="NZ_BAAABR010000032.1"/>
</dbReference>
<keyword evidence="3" id="KW-1185">Reference proteome</keyword>
<accession>A0A561F201</accession>
<organism evidence="2 3">
    <name type="scientific">Kitasatospora atroaurantiaca</name>
    <dbReference type="NCBI Taxonomy" id="285545"/>
    <lineage>
        <taxon>Bacteria</taxon>
        <taxon>Bacillati</taxon>
        <taxon>Actinomycetota</taxon>
        <taxon>Actinomycetes</taxon>
        <taxon>Kitasatosporales</taxon>
        <taxon>Streptomycetaceae</taxon>
        <taxon>Kitasatospora</taxon>
    </lineage>
</organism>
<sequence length="59" mass="6634">MIDLTDARSTAAHPAAKLAAQIDPTERMRPPPEKELPRICRKPTITVRPGYLGRLDKLR</sequence>
<name>A0A561F201_9ACTN</name>